<protein>
    <submittedName>
        <fullName evidence="1">Uncharacterized protein</fullName>
    </submittedName>
</protein>
<reference evidence="1" key="1">
    <citation type="journal article" date="2020" name="Nature">
        <title>Giant virus diversity and host interactions through global metagenomics.</title>
        <authorList>
            <person name="Schulz F."/>
            <person name="Roux S."/>
            <person name="Paez-Espino D."/>
            <person name="Jungbluth S."/>
            <person name="Walsh D.A."/>
            <person name="Denef V.J."/>
            <person name="McMahon K.D."/>
            <person name="Konstantinidis K.T."/>
            <person name="Eloe-Fadrosh E.A."/>
            <person name="Kyrpides N.C."/>
            <person name="Woyke T."/>
        </authorList>
    </citation>
    <scope>NUCLEOTIDE SEQUENCE</scope>
    <source>
        <strain evidence="1">GVMAG-M-3300027763-16</strain>
    </source>
</reference>
<name>A0A6C0LCV2_9ZZZZ</name>
<accession>A0A6C0LCV2</accession>
<organism evidence="1">
    <name type="scientific">viral metagenome</name>
    <dbReference type="NCBI Taxonomy" id="1070528"/>
    <lineage>
        <taxon>unclassified sequences</taxon>
        <taxon>metagenomes</taxon>
        <taxon>organismal metagenomes</taxon>
    </lineage>
</organism>
<sequence>MYPQLYINMLKKLTQFYYFYETDVVKNSTDKLNYTTSNFVEID</sequence>
<proteinExistence type="predicted"/>
<dbReference type="EMBL" id="MN740458">
    <property type="protein sequence ID" value="QHU27501.1"/>
    <property type="molecule type" value="Genomic_DNA"/>
</dbReference>
<dbReference type="AlphaFoldDB" id="A0A6C0LCV2"/>
<evidence type="ECO:0000313" key="1">
    <source>
        <dbReference type="EMBL" id="QHU27501.1"/>
    </source>
</evidence>